<gene>
    <name evidence="2" type="ORF">LUZ61_012311</name>
</gene>
<evidence type="ECO:0000313" key="2">
    <source>
        <dbReference type="EMBL" id="KAJ3708606.1"/>
    </source>
</evidence>
<name>A0AAD6A2T6_9POAL</name>
<evidence type="ECO:0000313" key="3">
    <source>
        <dbReference type="Proteomes" id="UP001210211"/>
    </source>
</evidence>
<organism evidence="2 3">
    <name type="scientific">Rhynchospora tenuis</name>
    <dbReference type="NCBI Taxonomy" id="198213"/>
    <lineage>
        <taxon>Eukaryota</taxon>
        <taxon>Viridiplantae</taxon>
        <taxon>Streptophyta</taxon>
        <taxon>Embryophyta</taxon>
        <taxon>Tracheophyta</taxon>
        <taxon>Spermatophyta</taxon>
        <taxon>Magnoliopsida</taxon>
        <taxon>Liliopsida</taxon>
        <taxon>Poales</taxon>
        <taxon>Cyperaceae</taxon>
        <taxon>Cyperoideae</taxon>
        <taxon>Rhynchosporeae</taxon>
        <taxon>Rhynchospora</taxon>
    </lineage>
</organism>
<proteinExistence type="predicted"/>
<dbReference type="PANTHER" id="PTHR35729:SF1">
    <property type="entry name" value="T1B9.12 PROTEIN"/>
    <property type="match status" value="1"/>
</dbReference>
<sequence>MGVCTEELLSRLFCLCASTGEVKHNSSSDDKVKATIFSTKGAAFATVFSLATTGSSGTVGTGFLIHRNLLLTTHSNLPSATVAESAIVRIGFGRVSARLVPQRFFITSSTLDLTIVGLEQVDSDSTQPLLQFLKITCAKPVMNHSSTVYLLGHTSHTHNSCAGNDLTVGTGKVIISTDDLIKIAVTGAALPPGSAGFDLHGNLAFMLCDPMKLTSKEECESDTLQFGIPLAVICNWLYQHWEGSLDEVTKPRLGLGHSCTSFRVSNMHLFRLAGSENEEISPQGRSKYRNFSSSLVNENPILDFRLSVHEQGVATPEIYESPRPSCSATRTQETMFPKTIFLPLPLKQLFSEEISKVNCSAYVERNNICHSISSCEWSCREGELQEENITSEEETMYSAETMESRNLSFPKESSVPVQNVGRSQSCVTYCRWSSPGPSNTGGTRGVLRKHQSSIPVRNISSQSTTFRTGQDYLSPTVSSSMKRRSSADEIIRHKQSSVRVSPKWVF</sequence>
<dbReference type="InterPro" id="IPR009003">
    <property type="entry name" value="Peptidase_S1_PA"/>
</dbReference>
<keyword evidence="3" id="KW-1185">Reference proteome</keyword>
<evidence type="ECO:0000256" key="1">
    <source>
        <dbReference type="SAM" id="MobiDB-lite"/>
    </source>
</evidence>
<dbReference type="EMBL" id="JAMRDG010000001">
    <property type="protein sequence ID" value="KAJ3708606.1"/>
    <property type="molecule type" value="Genomic_DNA"/>
</dbReference>
<protein>
    <recommendedName>
        <fullName evidence="4">Peptidase S1 domain-containing protein</fullName>
    </recommendedName>
</protein>
<reference evidence="2 3" key="1">
    <citation type="journal article" date="2022" name="Cell">
        <title>Repeat-based holocentromeres influence genome architecture and karyotype evolution.</title>
        <authorList>
            <person name="Hofstatter P.G."/>
            <person name="Thangavel G."/>
            <person name="Lux T."/>
            <person name="Neumann P."/>
            <person name="Vondrak T."/>
            <person name="Novak P."/>
            <person name="Zhang M."/>
            <person name="Costa L."/>
            <person name="Castellani M."/>
            <person name="Scott A."/>
            <person name="Toegelov H."/>
            <person name="Fuchs J."/>
            <person name="Mata-Sucre Y."/>
            <person name="Dias Y."/>
            <person name="Vanzela A.L.L."/>
            <person name="Huettel B."/>
            <person name="Almeida C.C.S."/>
            <person name="Simkova H."/>
            <person name="Souza G."/>
            <person name="Pedrosa-Harand A."/>
            <person name="Macas J."/>
            <person name="Mayer K.F.X."/>
            <person name="Houben A."/>
            <person name="Marques A."/>
        </authorList>
    </citation>
    <scope>NUCLEOTIDE SEQUENCE [LARGE SCALE GENOMIC DNA]</scope>
    <source>
        <strain evidence="2">RhyTen1mFocal</strain>
    </source>
</reference>
<accession>A0AAD6A2T6</accession>
<feature type="compositionally biased region" description="Polar residues" evidence="1">
    <location>
        <begin position="465"/>
        <end position="480"/>
    </location>
</feature>
<dbReference type="SUPFAM" id="SSF50494">
    <property type="entry name" value="Trypsin-like serine proteases"/>
    <property type="match status" value="1"/>
</dbReference>
<evidence type="ECO:0008006" key="4">
    <source>
        <dbReference type="Google" id="ProtNLM"/>
    </source>
</evidence>
<dbReference type="PANTHER" id="PTHR35729">
    <property type="entry name" value="T1B9.12 PROTEIN"/>
    <property type="match status" value="1"/>
</dbReference>
<feature type="region of interest" description="Disordered" evidence="1">
    <location>
        <begin position="465"/>
        <end position="494"/>
    </location>
</feature>
<comment type="caution">
    <text evidence="2">The sequence shown here is derived from an EMBL/GenBank/DDBJ whole genome shotgun (WGS) entry which is preliminary data.</text>
</comment>
<dbReference type="AlphaFoldDB" id="A0AAD6A2T6"/>
<dbReference type="Proteomes" id="UP001210211">
    <property type="component" value="Unassembled WGS sequence"/>
</dbReference>